<dbReference type="WBParaSite" id="ASIM_0000858701-mRNA-1">
    <property type="protein sequence ID" value="ASIM_0000858701-mRNA-1"/>
    <property type="gene ID" value="ASIM_0000858701"/>
</dbReference>
<sequence length="92" mass="9952">MATTEQKWAAGEPKRFAIDVSGAGPGALSVVPMRERDIECSVEKGDAPGTYYVILKPLATGPHLVYILYGGREIPNGIISFEVRLFGVLCEQ</sequence>
<feature type="repeat" description="Filamin" evidence="1">
    <location>
        <begin position="1"/>
        <end position="83"/>
    </location>
</feature>
<dbReference type="InterPro" id="IPR017868">
    <property type="entry name" value="Filamin/ABP280_repeat-like"/>
</dbReference>
<name>A0A0M3JLQ6_ANISI</name>
<accession>A0A0M3JLQ6</accession>
<protein>
    <submittedName>
        <fullName evidence="4">Filamin-A</fullName>
    </submittedName>
</protein>
<organism evidence="4">
    <name type="scientific">Anisakis simplex</name>
    <name type="common">Herring worm</name>
    <dbReference type="NCBI Taxonomy" id="6269"/>
    <lineage>
        <taxon>Eukaryota</taxon>
        <taxon>Metazoa</taxon>
        <taxon>Ecdysozoa</taxon>
        <taxon>Nematoda</taxon>
        <taxon>Chromadorea</taxon>
        <taxon>Rhabditida</taxon>
        <taxon>Spirurina</taxon>
        <taxon>Ascaridomorpha</taxon>
        <taxon>Ascaridoidea</taxon>
        <taxon>Anisakidae</taxon>
        <taxon>Anisakis</taxon>
        <taxon>Anisakis simplex complex</taxon>
    </lineage>
</organism>
<proteinExistence type="predicted"/>
<reference evidence="4" key="1">
    <citation type="submission" date="2017-02" db="UniProtKB">
        <authorList>
            <consortium name="WormBaseParasite"/>
        </authorList>
    </citation>
    <scope>IDENTIFICATION</scope>
</reference>
<dbReference type="EMBL" id="UYRR01022305">
    <property type="protein sequence ID" value="VDK31365.1"/>
    <property type="molecule type" value="Genomic_DNA"/>
</dbReference>
<evidence type="ECO:0000313" key="2">
    <source>
        <dbReference type="EMBL" id="VDK31365.1"/>
    </source>
</evidence>
<dbReference type="Proteomes" id="UP000267096">
    <property type="component" value="Unassembled WGS sequence"/>
</dbReference>
<evidence type="ECO:0000313" key="3">
    <source>
        <dbReference type="Proteomes" id="UP000267096"/>
    </source>
</evidence>
<dbReference type="SUPFAM" id="SSF81296">
    <property type="entry name" value="E set domains"/>
    <property type="match status" value="1"/>
</dbReference>
<dbReference type="PROSITE" id="PS50194">
    <property type="entry name" value="FILAMIN_REPEAT"/>
    <property type="match status" value="1"/>
</dbReference>
<gene>
    <name evidence="2" type="ORF">ASIM_LOCUS8336</name>
</gene>
<evidence type="ECO:0000256" key="1">
    <source>
        <dbReference type="PROSITE-ProRule" id="PRU00087"/>
    </source>
</evidence>
<keyword evidence="3" id="KW-1185">Reference proteome</keyword>
<dbReference type="Gene3D" id="2.60.40.10">
    <property type="entry name" value="Immunoglobulins"/>
    <property type="match status" value="1"/>
</dbReference>
<dbReference type="InterPro" id="IPR014756">
    <property type="entry name" value="Ig_E-set"/>
</dbReference>
<dbReference type="SMART" id="SM00557">
    <property type="entry name" value="IG_FLMN"/>
    <property type="match status" value="1"/>
</dbReference>
<dbReference type="InterPro" id="IPR013783">
    <property type="entry name" value="Ig-like_fold"/>
</dbReference>
<dbReference type="AlphaFoldDB" id="A0A0M3JLQ6"/>
<evidence type="ECO:0000313" key="4">
    <source>
        <dbReference type="WBParaSite" id="ASIM_0000858701-mRNA-1"/>
    </source>
</evidence>
<reference evidence="2 3" key="2">
    <citation type="submission" date="2018-11" db="EMBL/GenBank/DDBJ databases">
        <authorList>
            <consortium name="Pathogen Informatics"/>
        </authorList>
    </citation>
    <scope>NUCLEOTIDE SEQUENCE [LARGE SCALE GENOMIC DNA]</scope>
</reference>
<dbReference type="Pfam" id="PF00630">
    <property type="entry name" value="Filamin"/>
    <property type="match status" value="1"/>
</dbReference>
<dbReference type="InterPro" id="IPR001298">
    <property type="entry name" value="Filamin/ABP280_rpt"/>
</dbReference>